<keyword evidence="1" id="KW-0539">Nucleus</keyword>
<comment type="caution">
    <text evidence="3">The sequence shown here is derived from an EMBL/GenBank/DDBJ whole genome shotgun (WGS) entry which is preliminary data.</text>
</comment>
<gene>
    <name evidence="3" type="ORF">B0T14DRAFT_501172</name>
</gene>
<feature type="compositionally biased region" description="Polar residues" evidence="2">
    <location>
        <begin position="167"/>
        <end position="177"/>
    </location>
</feature>
<feature type="region of interest" description="Disordered" evidence="2">
    <location>
        <begin position="1"/>
        <end position="23"/>
    </location>
</feature>
<feature type="region of interest" description="Disordered" evidence="2">
    <location>
        <begin position="122"/>
        <end position="148"/>
    </location>
</feature>
<dbReference type="GO" id="GO:0000981">
    <property type="term" value="F:DNA-binding transcription factor activity, RNA polymerase II-specific"/>
    <property type="evidence" value="ECO:0007669"/>
    <property type="project" value="InterPro"/>
</dbReference>
<dbReference type="CDD" id="cd00067">
    <property type="entry name" value="GAL4"/>
    <property type="match status" value="1"/>
</dbReference>
<dbReference type="Proteomes" id="UP001175000">
    <property type="component" value="Unassembled WGS sequence"/>
</dbReference>
<dbReference type="InterPro" id="IPR001138">
    <property type="entry name" value="Zn2Cys6_DnaBD"/>
</dbReference>
<name>A0AA39WBH4_9PEZI</name>
<reference evidence="3" key="1">
    <citation type="submission" date="2023-06" db="EMBL/GenBank/DDBJ databases">
        <title>Genome-scale phylogeny and comparative genomics of the fungal order Sordariales.</title>
        <authorList>
            <consortium name="Lawrence Berkeley National Laboratory"/>
            <person name="Hensen N."/>
            <person name="Bonometti L."/>
            <person name="Westerberg I."/>
            <person name="Brannstrom I.O."/>
            <person name="Guillou S."/>
            <person name="Cros-Aarteil S."/>
            <person name="Calhoun S."/>
            <person name="Haridas S."/>
            <person name="Kuo A."/>
            <person name="Mondo S."/>
            <person name="Pangilinan J."/>
            <person name="Riley R."/>
            <person name="Labutti K."/>
            <person name="Andreopoulos B."/>
            <person name="Lipzen A."/>
            <person name="Chen C."/>
            <person name="Yanf M."/>
            <person name="Daum C."/>
            <person name="Ng V."/>
            <person name="Clum A."/>
            <person name="Steindorff A."/>
            <person name="Ohm R."/>
            <person name="Martin F."/>
            <person name="Silar P."/>
            <person name="Natvig D."/>
            <person name="Lalanne C."/>
            <person name="Gautier V."/>
            <person name="Ament-Velasquez S.L."/>
            <person name="Kruys A."/>
            <person name="Hutchinson M.I."/>
            <person name="Powell A.J."/>
            <person name="Barry K."/>
            <person name="Miller A.N."/>
            <person name="Grigoriev I.V."/>
            <person name="Debuchy R."/>
            <person name="Gladieux P."/>
            <person name="Thoren M.H."/>
            <person name="Johannesson H."/>
        </authorList>
    </citation>
    <scope>NUCLEOTIDE SEQUENCE</scope>
    <source>
        <strain evidence="3">CBS 606.72</strain>
    </source>
</reference>
<keyword evidence="4" id="KW-1185">Reference proteome</keyword>
<proteinExistence type="predicted"/>
<dbReference type="AlphaFoldDB" id="A0AA39WBH4"/>
<dbReference type="EMBL" id="JAULSU010000007">
    <property type="protein sequence ID" value="KAK0612268.1"/>
    <property type="molecule type" value="Genomic_DNA"/>
</dbReference>
<feature type="region of interest" description="Disordered" evidence="2">
    <location>
        <begin position="167"/>
        <end position="247"/>
    </location>
</feature>
<sequence length="286" mass="30753">MSTPAMKRDPGLSPPLHDASARADPSLALMDSFQARLKEIEARRNEATISMSERMYECVVEHKRIDQAFVDEHTACLEELTSSFPEARTLDWAAPCVQVPDSEMFACKGIIIKFHPASDPAGFGPKVHSPSRSPSTSPSPSPSHAPIPQTAHAASILVSSTLSDALSSPAQISQRDNVSPDPSLDELAVDHPAPQGARPKAKRPRPAPRPPATSASAIRQDKEHITPQDLPHTAPSTASQPPTRPCFECSRRKVGCDKKKPCSSAPLGSVGVVPAKRNPQFLMEMT</sequence>
<evidence type="ECO:0000313" key="3">
    <source>
        <dbReference type="EMBL" id="KAK0612268.1"/>
    </source>
</evidence>
<evidence type="ECO:0000256" key="2">
    <source>
        <dbReference type="SAM" id="MobiDB-lite"/>
    </source>
</evidence>
<accession>A0AA39WBH4</accession>
<evidence type="ECO:0000313" key="4">
    <source>
        <dbReference type="Proteomes" id="UP001175000"/>
    </source>
</evidence>
<feature type="compositionally biased region" description="Basic and acidic residues" evidence="2">
    <location>
        <begin position="1"/>
        <end position="10"/>
    </location>
</feature>
<evidence type="ECO:0000256" key="1">
    <source>
        <dbReference type="ARBA" id="ARBA00023242"/>
    </source>
</evidence>
<dbReference type="GO" id="GO:0008270">
    <property type="term" value="F:zinc ion binding"/>
    <property type="evidence" value="ECO:0007669"/>
    <property type="project" value="InterPro"/>
</dbReference>
<protein>
    <submittedName>
        <fullName evidence="3">Uncharacterized protein</fullName>
    </submittedName>
</protein>
<organism evidence="3 4">
    <name type="scientific">Immersiella caudata</name>
    <dbReference type="NCBI Taxonomy" id="314043"/>
    <lineage>
        <taxon>Eukaryota</taxon>
        <taxon>Fungi</taxon>
        <taxon>Dikarya</taxon>
        <taxon>Ascomycota</taxon>
        <taxon>Pezizomycotina</taxon>
        <taxon>Sordariomycetes</taxon>
        <taxon>Sordariomycetidae</taxon>
        <taxon>Sordariales</taxon>
        <taxon>Lasiosphaeriaceae</taxon>
        <taxon>Immersiella</taxon>
    </lineage>
</organism>